<dbReference type="GO" id="GO:0016491">
    <property type="term" value="F:oxidoreductase activity"/>
    <property type="evidence" value="ECO:0007669"/>
    <property type="project" value="InterPro"/>
</dbReference>
<dbReference type="AlphaFoldDB" id="A0A1I2A1G1"/>
<dbReference type="EMBL" id="FOMX01000012">
    <property type="protein sequence ID" value="SFE36783.1"/>
    <property type="molecule type" value="Genomic_DNA"/>
</dbReference>
<dbReference type="InterPro" id="IPR003251">
    <property type="entry name" value="Rr_diiron-bd_dom"/>
</dbReference>
<dbReference type="GO" id="GO:0046872">
    <property type="term" value="F:metal ion binding"/>
    <property type="evidence" value="ECO:0007669"/>
    <property type="project" value="InterPro"/>
</dbReference>
<sequence length="183" mass="19722">MHTVDSAPRTSAAWWAETRTDPSRLHAWLFAQYRGEVTAARRILALRDAHAAPGSRAHRLLTVIAGQERDHADWVGELLHARGLAPVVVGAPEARYWKQTLPAVVDLETGCAVGAHAEAMRLARIEAIAGDAAAPPDIREVFARILPQERFHERAFRSLATPASLAATGAAHELGLAVLGLEA</sequence>
<feature type="domain" description="Rubrerythrin diiron-binding" evidence="1">
    <location>
        <begin position="33"/>
        <end position="159"/>
    </location>
</feature>
<protein>
    <submittedName>
        <fullName evidence="2">Rubrerythrin</fullName>
    </submittedName>
</protein>
<keyword evidence="3" id="KW-1185">Reference proteome</keyword>
<dbReference type="Pfam" id="PF02915">
    <property type="entry name" value="Rubrerythrin"/>
    <property type="match status" value="1"/>
</dbReference>
<dbReference type="InterPro" id="IPR009078">
    <property type="entry name" value="Ferritin-like_SF"/>
</dbReference>
<name>A0A1I2A1G1_9BACT</name>
<dbReference type="RefSeq" id="WP_170136434.1">
    <property type="nucleotide sequence ID" value="NZ_FOMX01000012.1"/>
</dbReference>
<dbReference type="Gene3D" id="1.20.1260.10">
    <property type="match status" value="1"/>
</dbReference>
<evidence type="ECO:0000313" key="2">
    <source>
        <dbReference type="EMBL" id="SFE36783.1"/>
    </source>
</evidence>
<evidence type="ECO:0000259" key="1">
    <source>
        <dbReference type="Pfam" id="PF02915"/>
    </source>
</evidence>
<dbReference type="Proteomes" id="UP000199400">
    <property type="component" value="Unassembled WGS sequence"/>
</dbReference>
<organism evidence="2 3">
    <name type="scientific">Nannocystis exedens</name>
    <dbReference type="NCBI Taxonomy" id="54"/>
    <lineage>
        <taxon>Bacteria</taxon>
        <taxon>Pseudomonadati</taxon>
        <taxon>Myxococcota</taxon>
        <taxon>Polyangia</taxon>
        <taxon>Nannocystales</taxon>
        <taxon>Nannocystaceae</taxon>
        <taxon>Nannocystis</taxon>
    </lineage>
</organism>
<reference evidence="3" key="1">
    <citation type="submission" date="2016-10" db="EMBL/GenBank/DDBJ databases">
        <authorList>
            <person name="Varghese N."/>
            <person name="Submissions S."/>
        </authorList>
    </citation>
    <scope>NUCLEOTIDE SEQUENCE [LARGE SCALE GENOMIC DNA]</scope>
    <source>
        <strain evidence="3">ATCC 25963</strain>
    </source>
</reference>
<dbReference type="SUPFAM" id="SSF47240">
    <property type="entry name" value="Ferritin-like"/>
    <property type="match status" value="1"/>
</dbReference>
<evidence type="ECO:0000313" key="3">
    <source>
        <dbReference type="Proteomes" id="UP000199400"/>
    </source>
</evidence>
<gene>
    <name evidence="2" type="ORF">SAMN02745121_04049</name>
</gene>
<dbReference type="STRING" id="54.SAMN02745121_04049"/>
<accession>A0A1I2A1G1</accession>
<dbReference type="CDD" id="cd00657">
    <property type="entry name" value="Ferritin_like"/>
    <property type="match status" value="1"/>
</dbReference>
<dbReference type="InterPro" id="IPR012347">
    <property type="entry name" value="Ferritin-like"/>
</dbReference>
<proteinExistence type="predicted"/>